<dbReference type="PANTHER" id="PTHR23501">
    <property type="entry name" value="MAJOR FACILITATOR SUPERFAMILY"/>
    <property type="match status" value="1"/>
</dbReference>
<proteinExistence type="predicted"/>
<evidence type="ECO:0000256" key="8">
    <source>
        <dbReference type="SAM" id="Phobius"/>
    </source>
</evidence>
<keyword evidence="4 8" id="KW-1133">Transmembrane helix</keyword>
<keyword evidence="11" id="KW-1185">Reference proteome</keyword>
<keyword evidence="3 8" id="KW-0812">Transmembrane</keyword>
<dbReference type="Gene3D" id="1.20.1720.10">
    <property type="entry name" value="Multidrug resistance protein D"/>
    <property type="match status" value="1"/>
</dbReference>
<evidence type="ECO:0000313" key="11">
    <source>
        <dbReference type="Proteomes" id="UP000799324"/>
    </source>
</evidence>
<reference evidence="10" key="1">
    <citation type="journal article" date="2020" name="Stud. Mycol.">
        <title>101 Dothideomycetes genomes: a test case for predicting lifestyles and emergence of pathogens.</title>
        <authorList>
            <person name="Haridas S."/>
            <person name="Albert R."/>
            <person name="Binder M."/>
            <person name="Bloem J."/>
            <person name="Labutti K."/>
            <person name="Salamov A."/>
            <person name="Andreopoulos B."/>
            <person name="Baker S."/>
            <person name="Barry K."/>
            <person name="Bills G."/>
            <person name="Bluhm B."/>
            <person name="Cannon C."/>
            <person name="Castanera R."/>
            <person name="Culley D."/>
            <person name="Daum C."/>
            <person name="Ezra D."/>
            <person name="Gonzalez J."/>
            <person name="Henrissat B."/>
            <person name="Kuo A."/>
            <person name="Liang C."/>
            <person name="Lipzen A."/>
            <person name="Lutzoni F."/>
            <person name="Magnuson J."/>
            <person name="Mondo S."/>
            <person name="Nolan M."/>
            <person name="Ohm R."/>
            <person name="Pangilinan J."/>
            <person name="Park H.-J."/>
            <person name="Ramirez L."/>
            <person name="Alfaro M."/>
            <person name="Sun H."/>
            <person name="Tritt A."/>
            <person name="Yoshinaga Y."/>
            <person name="Zwiers L.-H."/>
            <person name="Turgeon B."/>
            <person name="Goodwin S."/>
            <person name="Spatafora J."/>
            <person name="Crous P."/>
            <person name="Grigoriev I."/>
        </authorList>
    </citation>
    <scope>NUCLEOTIDE SEQUENCE</scope>
    <source>
        <strain evidence="10">CBS 122681</strain>
    </source>
</reference>
<organism evidence="10 11">
    <name type="scientific">Lophiostoma macrostomum CBS 122681</name>
    <dbReference type="NCBI Taxonomy" id="1314788"/>
    <lineage>
        <taxon>Eukaryota</taxon>
        <taxon>Fungi</taxon>
        <taxon>Dikarya</taxon>
        <taxon>Ascomycota</taxon>
        <taxon>Pezizomycotina</taxon>
        <taxon>Dothideomycetes</taxon>
        <taxon>Pleosporomycetidae</taxon>
        <taxon>Pleosporales</taxon>
        <taxon>Lophiostomataceae</taxon>
        <taxon>Lophiostoma</taxon>
    </lineage>
</organism>
<sequence length="602" mass="65033">MAASSGSSGSSRCSPSNEKIALQFPESLRFQPQRKSRPSRPPLPPPQPSLTPSQKWTRGPGFWRSFIAICIPLLLSALEGSVTNTALPTISDALDLGTTFSWVATAFLLASTIFQPLYGQLADIWGRKYPMMLAILVFGAGSAMCGWAQSGAVLILGRIVQGLGTGGIDLFAELILSDLVPLRQRGTYMAIKHCVFAAGTTIGPLLGGVFAEHGWRWCFWVNLPVCALSVILMWFWLHVGGGIKTKDVKIVDELRKIDGIGTLILTTAVVLVLVALSTGGAYYSWDHPAIVVPFVLGLVFLLAFPFWERSKRCKYPIMPPPIFANRTSATAFALTLIHGFVTYGFQFFLPPFFQAVKSSSPTRSGIEVLPTTLVIVVMAALGGPLLSKFGKYKPIHHLGFACMTLGFGLCVTMTQSTPVGGWVMIQLILAFGCGIVVSTMLPAVQVELPDKANGSAAGSWAFLRGTGSLFGVAVPGAIFNIRFAQLLPSIRNAKARAQLANGQAYQRASAAFVSRFGEKVKDDIIGAFTESLKCVWIVFAVMAGVGFLLTFLERQVKMRRELNTAYGLKTPKGSGLNTPRSGIITPQWDEDPENIQLEESCT</sequence>
<evidence type="ECO:0000256" key="1">
    <source>
        <dbReference type="ARBA" id="ARBA00004141"/>
    </source>
</evidence>
<feature type="region of interest" description="Disordered" evidence="7">
    <location>
        <begin position="29"/>
        <end position="55"/>
    </location>
</feature>
<dbReference type="Pfam" id="PF07690">
    <property type="entry name" value="MFS_1"/>
    <property type="match status" value="1"/>
</dbReference>
<dbReference type="PRINTS" id="PR01036">
    <property type="entry name" value="TCRTETB"/>
</dbReference>
<feature type="transmembrane region" description="Helical" evidence="8">
    <location>
        <begin position="535"/>
        <end position="552"/>
    </location>
</feature>
<evidence type="ECO:0000256" key="6">
    <source>
        <dbReference type="ARBA" id="ARBA00023180"/>
    </source>
</evidence>
<dbReference type="OrthoDB" id="10021397at2759"/>
<feature type="transmembrane region" description="Helical" evidence="8">
    <location>
        <begin position="217"/>
        <end position="239"/>
    </location>
</feature>
<feature type="transmembrane region" description="Helical" evidence="8">
    <location>
        <begin position="260"/>
        <end position="283"/>
    </location>
</feature>
<evidence type="ECO:0000313" key="10">
    <source>
        <dbReference type="EMBL" id="KAF2650336.1"/>
    </source>
</evidence>
<keyword evidence="5 8" id="KW-0472">Membrane</keyword>
<dbReference type="Proteomes" id="UP000799324">
    <property type="component" value="Unassembled WGS sequence"/>
</dbReference>
<dbReference type="InterPro" id="IPR020846">
    <property type="entry name" value="MFS_dom"/>
</dbReference>
<feature type="transmembrane region" description="Helical" evidence="8">
    <location>
        <begin position="131"/>
        <end position="149"/>
    </location>
</feature>
<dbReference type="PROSITE" id="PS50850">
    <property type="entry name" value="MFS"/>
    <property type="match status" value="1"/>
</dbReference>
<feature type="transmembrane region" description="Helical" evidence="8">
    <location>
        <begin position="456"/>
        <end position="479"/>
    </location>
</feature>
<dbReference type="FunFam" id="1.20.1720.10:FF:000037">
    <property type="entry name" value="WGS project CABT00000000 data, contig 2.4"/>
    <property type="match status" value="1"/>
</dbReference>
<evidence type="ECO:0000256" key="3">
    <source>
        <dbReference type="ARBA" id="ARBA00022692"/>
    </source>
</evidence>
<feature type="transmembrane region" description="Helical" evidence="8">
    <location>
        <begin position="422"/>
        <end position="444"/>
    </location>
</feature>
<evidence type="ECO:0000259" key="9">
    <source>
        <dbReference type="PROSITE" id="PS50850"/>
    </source>
</evidence>
<dbReference type="GO" id="GO:0022857">
    <property type="term" value="F:transmembrane transporter activity"/>
    <property type="evidence" value="ECO:0007669"/>
    <property type="project" value="InterPro"/>
</dbReference>
<feature type="transmembrane region" description="Helical" evidence="8">
    <location>
        <begin position="62"/>
        <end position="80"/>
    </location>
</feature>
<dbReference type="InterPro" id="IPR036259">
    <property type="entry name" value="MFS_trans_sf"/>
</dbReference>
<evidence type="ECO:0000256" key="2">
    <source>
        <dbReference type="ARBA" id="ARBA00022448"/>
    </source>
</evidence>
<feature type="transmembrane region" description="Helical" evidence="8">
    <location>
        <begin position="398"/>
        <end position="416"/>
    </location>
</feature>
<dbReference type="InterPro" id="IPR011701">
    <property type="entry name" value="MFS"/>
</dbReference>
<accession>A0A6A6SR82</accession>
<evidence type="ECO:0000256" key="4">
    <source>
        <dbReference type="ARBA" id="ARBA00022989"/>
    </source>
</evidence>
<feature type="compositionally biased region" description="Pro residues" evidence="7">
    <location>
        <begin position="39"/>
        <end position="49"/>
    </location>
</feature>
<keyword evidence="2" id="KW-0813">Transport</keyword>
<name>A0A6A6SR82_9PLEO</name>
<feature type="transmembrane region" description="Helical" evidence="8">
    <location>
        <begin position="328"/>
        <end position="348"/>
    </location>
</feature>
<dbReference type="PANTHER" id="PTHR23501:SF168">
    <property type="entry name" value="MAJOR FACILITATOR SUPERFAMILY (MFS) PROFILE DOMAIN-CONTAINING PROTEIN"/>
    <property type="match status" value="1"/>
</dbReference>
<feature type="transmembrane region" description="Helical" evidence="8">
    <location>
        <begin position="100"/>
        <end position="119"/>
    </location>
</feature>
<comment type="subcellular location">
    <subcellularLocation>
        <location evidence="1">Membrane</location>
        <topology evidence="1">Multi-pass membrane protein</topology>
    </subcellularLocation>
</comment>
<dbReference type="GO" id="GO:0005886">
    <property type="term" value="C:plasma membrane"/>
    <property type="evidence" value="ECO:0007669"/>
    <property type="project" value="TreeGrafter"/>
</dbReference>
<protein>
    <submittedName>
        <fullName evidence="10">MFS general substrate transporter</fullName>
    </submittedName>
</protein>
<dbReference type="FunFam" id="1.20.1250.20:FF:000484">
    <property type="entry name" value="MFS general substrate transporter"/>
    <property type="match status" value="1"/>
</dbReference>
<evidence type="ECO:0000256" key="7">
    <source>
        <dbReference type="SAM" id="MobiDB-lite"/>
    </source>
</evidence>
<feature type="transmembrane region" description="Helical" evidence="8">
    <location>
        <begin position="289"/>
        <end position="307"/>
    </location>
</feature>
<feature type="transmembrane region" description="Helical" evidence="8">
    <location>
        <begin position="368"/>
        <end position="386"/>
    </location>
</feature>
<dbReference type="AlphaFoldDB" id="A0A6A6SR82"/>
<dbReference type="SUPFAM" id="SSF103473">
    <property type="entry name" value="MFS general substrate transporter"/>
    <property type="match status" value="1"/>
</dbReference>
<dbReference type="Gene3D" id="1.20.1250.20">
    <property type="entry name" value="MFS general substrate transporter like domains"/>
    <property type="match status" value="1"/>
</dbReference>
<feature type="transmembrane region" description="Helical" evidence="8">
    <location>
        <begin position="188"/>
        <end position="211"/>
    </location>
</feature>
<evidence type="ECO:0000256" key="5">
    <source>
        <dbReference type="ARBA" id="ARBA00023136"/>
    </source>
</evidence>
<keyword evidence="6" id="KW-0325">Glycoprotein</keyword>
<gene>
    <name evidence="10" type="ORF">K491DRAFT_608998</name>
</gene>
<feature type="domain" description="Major facilitator superfamily (MFS) profile" evidence="9">
    <location>
        <begin position="65"/>
        <end position="558"/>
    </location>
</feature>
<dbReference type="EMBL" id="MU004458">
    <property type="protein sequence ID" value="KAF2650336.1"/>
    <property type="molecule type" value="Genomic_DNA"/>
</dbReference>